<dbReference type="Proteomes" id="UP000230731">
    <property type="component" value="Unassembled WGS sequence"/>
</dbReference>
<evidence type="ECO:0000256" key="5">
    <source>
        <dbReference type="SAM" id="Coils"/>
    </source>
</evidence>
<sequence>MTALDPDITKERLAKLEEVVEKLERERPSSAKELAKSDLLSDATLYRLQVGIEAIVDIGGHILAEVFHQRTESYKDTIRELARVGIIPADFAEQNLPMTDFRNLVVHHYGTIDLAKVYDYLTEAPDIFRQFAGYYHAFMEKQKAQ</sequence>
<organism evidence="6 7">
    <name type="scientific">Candidatus Andersenbacteria bacterium CG10_big_fil_rev_8_21_14_0_10_54_11</name>
    <dbReference type="NCBI Taxonomy" id="1974485"/>
    <lineage>
        <taxon>Bacteria</taxon>
        <taxon>Candidatus Anderseniibacteriota</taxon>
    </lineage>
</organism>
<keyword evidence="5" id="KW-0175">Coiled coil</keyword>
<keyword evidence="3" id="KW-0378">Hydrolase</keyword>
<dbReference type="InterPro" id="IPR037038">
    <property type="entry name" value="HepT-like_sf"/>
</dbReference>
<evidence type="ECO:0000256" key="4">
    <source>
        <dbReference type="ARBA" id="ARBA00024207"/>
    </source>
</evidence>
<feature type="coiled-coil region" evidence="5">
    <location>
        <begin position="6"/>
        <end position="33"/>
    </location>
</feature>
<comment type="caution">
    <text evidence="6">The sequence shown here is derived from an EMBL/GenBank/DDBJ whole genome shotgun (WGS) entry which is preliminary data.</text>
</comment>
<evidence type="ECO:0000256" key="1">
    <source>
        <dbReference type="ARBA" id="ARBA00022649"/>
    </source>
</evidence>
<name>A0A2M6WZF0_9BACT</name>
<dbReference type="AlphaFoldDB" id="A0A2M6WZF0"/>
<evidence type="ECO:0000313" key="7">
    <source>
        <dbReference type="Proteomes" id="UP000230731"/>
    </source>
</evidence>
<dbReference type="GO" id="GO:0110001">
    <property type="term" value="C:toxin-antitoxin complex"/>
    <property type="evidence" value="ECO:0007669"/>
    <property type="project" value="InterPro"/>
</dbReference>
<dbReference type="EMBL" id="PEZP01000029">
    <property type="protein sequence ID" value="PIT98140.1"/>
    <property type="molecule type" value="Genomic_DNA"/>
</dbReference>
<dbReference type="InterPro" id="IPR008201">
    <property type="entry name" value="HepT-like"/>
</dbReference>
<evidence type="ECO:0000256" key="2">
    <source>
        <dbReference type="ARBA" id="ARBA00022722"/>
    </source>
</evidence>
<accession>A0A2M6WZF0</accession>
<dbReference type="PANTHER" id="PTHR33397">
    <property type="entry name" value="UPF0331 PROTEIN YUTE"/>
    <property type="match status" value="1"/>
</dbReference>
<dbReference type="GO" id="GO:0016787">
    <property type="term" value="F:hydrolase activity"/>
    <property type="evidence" value="ECO:0007669"/>
    <property type="project" value="UniProtKB-KW"/>
</dbReference>
<evidence type="ECO:0008006" key="8">
    <source>
        <dbReference type="Google" id="ProtNLM"/>
    </source>
</evidence>
<dbReference type="NCBIfam" id="NF047751">
    <property type="entry name" value="HepT_toxin"/>
    <property type="match status" value="1"/>
</dbReference>
<reference evidence="7" key="1">
    <citation type="submission" date="2017-09" db="EMBL/GenBank/DDBJ databases">
        <title>Depth-based differentiation of microbial function through sediment-hosted aquifers and enrichment of novel symbionts in the deep terrestrial subsurface.</title>
        <authorList>
            <person name="Probst A.J."/>
            <person name="Ladd B."/>
            <person name="Jarett J.K."/>
            <person name="Geller-Mcgrath D.E."/>
            <person name="Sieber C.M.K."/>
            <person name="Emerson J.B."/>
            <person name="Anantharaman K."/>
            <person name="Thomas B.C."/>
            <person name="Malmstrom R."/>
            <person name="Stieglmeier M."/>
            <person name="Klingl A."/>
            <person name="Woyke T."/>
            <person name="Ryan C.M."/>
            <person name="Banfield J.F."/>
        </authorList>
    </citation>
    <scope>NUCLEOTIDE SEQUENCE [LARGE SCALE GENOMIC DNA]</scope>
</reference>
<keyword evidence="2" id="KW-0540">Nuclease</keyword>
<dbReference type="PANTHER" id="PTHR33397:SF5">
    <property type="entry name" value="RNASE YUTE-RELATED"/>
    <property type="match status" value="1"/>
</dbReference>
<dbReference type="Gene3D" id="1.20.120.580">
    <property type="entry name" value="bsu32300-like"/>
    <property type="match status" value="1"/>
</dbReference>
<proteinExistence type="inferred from homology"/>
<dbReference type="InterPro" id="IPR052379">
    <property type="entry name" value="Type_VII_TA_RNase"/>
</dbReference>
<keyword evidence="1" id="KW-1277">Toxin-antitoxin system</keyword>
<gene>
    <name evidence="6" type="ORF">COT71_02345</name>
</gene>
<dbReference type="SUPFAM" id="SSF81593">
    <property type="entry name" value="Nucleotidyltransferase substrate binding subunit/domain"/>
    <property type="match status" value="1"/>
</dbReference>
<comment type="similarity">
    <text evidence="4">Belongs to the HepT RNase toxin family.</text>
</comment>
<dbReference type="GO" id="GO:0004540">
    <property type="term" value="F:RNA nuclease activity"/>
    <property type="evidence" value="ECO:0007669"/>
    <property type="project" value="InterPro"/>
</dbReference>
<evidence type="ECO:0000256" key="3">
    <source>
        <dbReference type="ARBA" id="ARBA00022801"/>
    </source>
</evidence>
<dbReference type="Pfam" id="PF01934">
    <property type="entry name" value="HepT-like"/>
    <property type="match status" value="1"/>
</dbReference>
<protein>
    <recommendedName>
        <fullName evidence="8">DUF86 domain-containing protein</fullName>
    </recommendedName>
</protein>
<evidence type="ECO:0000313" key="6">
    <source>
        <dbReference type="EMBL" id="PIT98140.1"/>
    </source>
</evidence>